<dbReference type="PROSITE" id="PS51257">
    <property type="entry name" value="PROKAR_LIPOPROTEIN"/>
    <property type="match status" value="1"/>
</dbReference>
<gene>
    <name evidence="2" type="ORF">TRM7557_01943</name>
</gene>
<dbReference type="InterPro" id="IPR010315">
    <property type="entry name" value="DUF915_hydro-like"/>
</dbReference>
<dbReference type="PANTHER" id="PTHR43037">
    <property type="entry name" value="UNNAMED PRODUCT-RELATED"/>
    <property type="match status" value="1"/>
</dbReference>
<dbReference type="PANTHER" id="PTHR43037:SF1">
    <property type="entry name" value="BLL1128 PROTEIN"/>
    <property type="match status" value="1"/>
</dbReference>
<protein>
    <submittedName>
        <fullName evidence="2">Poly(3-hydroxybutyrate) depolymerase</fullName>
    </submittedName>
</protein>
<dbReference type="Gene3D" id="3.40.50.1820">
    <property type="entry name" value="alpha/beta hydrolase"/>
    <property type="match status" value="1"/>
</dbReference>
<dbReference type="SUPFAM" id="SSF53474">
    <property type="entry name" value="alpha/beta-Hydrolases"/>
    <property type="match status" value="1"/>
</dbReference>
<dbReference type="AlphaFoldDB" id="A0A0P1GTU8"/>
<keyword evidence="1" id="KW-0732">Signal</keyword>
<dbReference type="EMBL" id="CYSD01000031">
    <property type="protein sequence ID" value="CUH78558.1"/>
    <property type="molecule type" value="Genomic_DNA"/>
</dbReference>
<dbReference type="InterPro" id="IPR050955">
    <property type="entry name" value="Plant_Biomass_Hydrol_Est"/>
</dbReference>
<dbReference type="STRING" id="928856.SAMN04488049_108114"/>
<name>A0A0P1GTU8_9RHOB</name>
<organism evidence="2 3">
    <name type="scientific">Tritonibacter multivorans</name>
    <dbReference type="NCBI Taxonomy" id="928856"/>
    <lineage>
        <taxon>Bacteria</taxon>
        <taxon>Pseudomonadati</taxon>
        <taxon>Pseudomonadota</taxon>
        <taxon>Alphaproteobacteria</taxon>
        <taxon>Rhodobacterales</taxon>
        <taxon>Paracoccaceae</taxon>
        <taxon>Tritonibacter</taxon>
    </lineage>
</organism>
<evidence type="ECO:0000313" key="2">
    <source>
        <dbReference type="EMBL" id="CUH78558.1"/>
    </source>
</evidence>
<dbReference type="InterPro" id="IPR029058">
    <property type="entry name" value="AB_hydrolase_fold"/>
</dbReference>
<sequence length="272" mass="29350">MMRTWPNEKGEKMWKVKNWVFSGLALASMACVPTSSPADVQTRDIGQRRYILLDPKEVSGPAPLVLALHGGFGSAEGLSKSLPLEGQAAQMGFRVAYLEGIGAGPRRDRARTWNAGDCCGPAQKRGVNDLRYMKGVIRQLQREGLVSSVNLVGHSNGGMMVYRFLCESQFPVASAVIISGSKMVPGCDLPARTRVLLIHGSKDRNVPLSGGRGQGPSRAVYTSFRNSADQLKRGGALLEEELLSEAGHRLGEINAVLRGKLPQRVATFMFGG</sequence>
<accession>A0A0P1GTU8</accession>
<dbReference type="Proteomes" id="UP000052022">
    <property type="component" value="Unassembled WGS sequence"/>
</dbReference>
<evidence type="ECO:0000256" key="1">
    <source>
        <dbReference type="ARBA" id="ARBA00022729"/>
    </source>
</evidence>
<keyword evidence="3" id="KW-1185">Reference proteome</keyword>
<dbReference type="Pfam" id="PF06028">
    <property type="entry name" value="DUF915"/>
    <property type="match status" value="1"/>
</dbReference>
<reference evidence="2 3" key="1">
    <citation type="submission" date="2015-09" db="EMBL/GenBank/DDBJ databases">
        <authorList>
            <consortium name="Swine Surveillance"/>
        </authorList>
    </citation>
    <scope>NUCLEOTIDE SEQUENCE [LARGE SCALE GENOMIC DNA]</scope>
    <source>
        <strain evidence="2 3">CECT 7557</strain>
    </source>
</reference>
<evidence type="ECO:0000313" key="3">
    <source>
        <dbReference type="Proteomes" id="UP000052022"/>
    </source>
</evidence>
<proteinExistence type="predicted"/>